<keyword evidence="3" id="KW-1185">Reference proteome</keyword>
<dbReference type="Proteomes" id="UP000245768">
    <property type="component" value="Unassembled WGS sequence"/>
</dbReference>
<proteinExistence type="predicted"/>
<reference evidence="2" key="1">
    <citation type="journal article" date="2018" name="Mol. Biol. Evol.">
        <title>Broad Genomic Sampling Reveals a Smut Pathogenic Ancestry of the Fungal Clade Ustilaginomycotina.</title>
        <authorList>
            <person name="Kijpornyongpan T."/>
            <person name="Mondo S.J."/>
            <person name="Barry K."/>
            <person name="Sandor L."/>
            <person name="Lee J."/>
            <person name="Lipzen A."/>
            <person name="Pangilinan J."/>
            <person name="LaButti K."/>
            <person name="Hainaut M."/>
            <person name="Henrissat B."/>
            <person name="Grigoriev I.V."/>
            <person name="Spatafora J.W."/>
            <person name="Aime M.C."/>
        </authorList>
    </citation>
    <scope>NUCLEOTIDE SEQUENCE [LARGE SCALE GENOMIC DNA]</scope>
    <source>
        <strain evidence="2">MCA 4198</strain>
    </source>
</reference>
<evidence type="ECO:0000313" key="3">
    <source>
        <dbReference type="Proteomes" id="UP000245768"/>
    </source>
</evidence>
<protein>
    <submittedName>
        <fullName evidence="2">Uncharacterized protein</fullName>
    </submittedName>
</protein>
<name>A0A316YHX5_9BASI</name>
<evidence type="ECO:0000313" key="2">
    <source>
        <dbReference type="EMBL" id="PWN88772.1"/>
    </source>
</evidence>
<dbReference type="RefSeq" id="XP_025375970.1">
    <property type="nucleotide sequence ID" value="XM_025522529.1"/>
</dbReference>
<feature type="compositionally biased region" description="Polar residues" evidence="1">
    <location>
        <begin position="446"/>
        <end position="455"/>
    </location>
</feature>
<gene>
    <name evidence="2" type="ORF">FA10DRAFT_268916</name>
</gene>
<organism evidence="2 3">
    <name type="scientific">Acaromyces ingoldii</name>
    <dbReference type="NCBI Taxonomy" id="215250"/>
    <lineage>
        <taxon>Eukaryota</taxon>
        <taxon>Fungi</taxon>
        <taxon>Dikarya</taxon>
        <taxon>Basidiomycota</taxon>
        <taxon>Ustilaginomycotina</taxon>
        <taxon>Exobasidiomycetes</taxon>
        <taxon>Exobasidiales</taxon>
        <taxon>Cryptobasidiaceae</taxon>
        <taxon>Acaromyces</taxon>
    </lineage>
</organism>
<sequence>MVQSLTSTAARQAPLLDPVGRAEQRALFKSLVFLRQCSSVFGRLVIPPEAGAGIDLTYCIYRADQTWVSDARCSSFTPQSQQRNGVDVRGYRKQCRSACCMPDHAALLGKPPHAATVGMWNDFRVCDNRYVNLGFVDLVGIGLRESKTGRRKGSPQPITTAPKALWHVFSRPDQGEKTGEFTWEGLARHTYQDPTTEREGLHLNHYIALRGESESVPSNVLWKTSTHNGGQGLLLALTAQPRMDLPAYSCNGKQYLYVLTLYDAETGALLRSAIPPDDLSRPDLPARSRLRLTSEQRVRSDEVQCYACVASTQMICFQPRAQASRLRTRQESAGNACSVGVGMEMETSAADASSAVSSDGSAGVSQELRACGEEDSYGTAGHGFYLEDFVQDYGWDPIAGSLAPFGDGYNFSAPQDPQEGLTPFVGDAHATFQGDEVPLLDDSWIHTDTATQPGPSQHPRGDTETTRTNPFHAMDEEEEEVQMPTGRTKHGREGEDVAPEHQEYNANADIERTKRCRMEEGAADDDAGSSSRAAGPASLDPSGNQPNVAPGVAPAAHNDIGAGERVHQPDGVSVDAPNPCSDARDMLDLGYATDDHAKDQSIQTIQQYYDTEEEAAKTLFERYSNKIGPAPLFEDIMHKAAMRTNLWLSAAAEEMGALHVRAFVAESDQTSELGILNKDLWLLEKIIGRLVGNGRLPDASKHMTMTSAQRWTQAKGLNVSLEGIRHRTVGLKKQLTSFVALGCHVSAIADVAPSRIGIRLDDMESVQYLSNSNLDTNSKTLKERCFFLAPLVYLAATSKRHLRLRSSDVDRVILRPYKCAFLEAIQAHKVALGDKAKAILQDSTMLPVRKFVGHSVVSGRTDEVVVNVNEQRLFRIMLHCYHLGLLIRHIVKKNDDTGLVMDWLAEDDAYFAEDRHRVFFSELADWKLNA</sequence>
<accession>A0A316YHX5</accession>
<dbReference type="EMBL" id="KZ819638">
    <property type="protein sequence ID" value="PWN88772.1"/>
    <property type="molecule type" value="Genomic_DNA"/>
</dbReference>
<dbReference type="AlphaFoldDB" id="A0A316YHX5"/>
<evidence type="ECO:0000256" key="1">
    <source>
        <dbReference type="SAM" id="MobiDB-lite"/>
    </source>
</evidence>
<dbReference type="InParanoid" id="A0A316YHX5"/>
<feature type="compositionally biased region" description="Low complexity" evidence="1">
    <location>
        <begin position="528"/>
        <end position="538"/>
    </location>
</feature>
<feature type="region of interest" description="Disordered" evidence="1">
    <location>
        <begin position="446"/>
        <end position="581"/>
    </location>
</feature>
<dbReference type="GeneID" id="37044445"/>
<feature type="compositionally biased region" description="Basic and acidic residues" evidence="1">
    <location>
        <begin position="491"/>
        <end position="520"/>
    </location>
</feature>